<accession>A0A0H2WTX3</accession>
<evidence type="ECO:0000313" key="10">
    <source>
        <dbReference type="EMBL" id="HAE6986632.1"/>
    </source>
</evidence>
<dbReference type="RefSeq" id="WP_000399446.1">
    <property type="nucleotide sequence ID" value="NC_006511.1"/>
</dbReference>
<evidence type="ECO:0000256" key="2">
    <source>
        <dbReference type="ARBA" id="ARBA00022475"/>
    </source>
</evidence>
<evidence type="ECO:0000259" key="8">
    <source>
        <dbReference type="PROSITE" id="PS50850"/>
    </source>
</evidence>
<proteinExistence type="predicted"/>
<name>A0A0H2WTX3_SALPA</name>
<keyword evidence="3" id="KW-0997">Cell inner membrane</keyword>
<dbReference type="EMBL" id="DAASTS010000010">
    <property type="protein sequence ID" value="HAE6986632.1"/>
    <property type="molecule type" value="Genomic_DNA"/>
</dbReference>
<dbReference type="Proteomes" id="UP000008185">
    <property type="component" value="Chromosome"/>
</dbReference>
<evidence type="ECO:0000313" key="11">
    <source>
        <dbReference type="Proteomes" id="UP000008185"/>
    </source>
</evidence>
<feature type="transmembrane region" description="Helical" evidence="7">
    <location>
        <begin position="53"/>
        <end position="74"/>
    </location>
</feature>
<dbReference type="InterPro" id="IPR011701">
    <property type="entry name" value="MFS"/>
</dbReference>
<reference evidence="9 11" key="1">
    <citation type="journal article" date="2004" name="Nat. Genet.">
        <title>Comparison of genome degradation in Paratyphi A and Typhi, human-restricted serovars of Salmonella enterica that cause typhoid.</title>
        <authorList>
            <person name="McClelland M."/>
            <person name="Sanderson K.E."/>
            <person name="Clifton S.W."/>
            <person name="Latreille P."/>
            <person name="Porwollik S."/>
            <person name="Sabo A."/>
            <person name="Meyer R."/>
            <person name="Bieri T."/>
            <person name="Ozersky P."/>
            <person name="McLellan M."/>
            <person name="Harkins C.R."/>
            <person name="Wang C."/>
            <person name="Nguyen C."/>
            <person name="Berghoff A."/>
            <person name="Elliott G."/>
            <person name="Kohlberg S."/>
            <person name="Strong C."/>
            <person name="Du F."/>
            <person name="Carter J."/>
            <person name="Kremizki C."/>
            <person name="Layman D."/>
            <person name="Leonard S."/>
            <person name="Sun H."/>
            <person name="Fulton L."/>
            <person name="Nash W."/>
            <person name="Miner T."/>
            <person name="Minx P."/>
            <person name="Delehaunty K."/>
            <person name="Fronick C."/>
            <person name="Magrini V."/>
            <person name="Nhan M."/>
            <person name="Warren W."/>
            <person name="Florea L."/>
            <person name="Spieth J."/>
            <person name="Wilson R.K."/>
        </authorList>
    </citation>
    <scope>NUCLEOTIDE SEQUENCE [LARGE SCALE GENOMIC DNA]</scope>
    <source>
        <strain evidence="9">ATCC 9150</strain>
        <strain evidence="11">ATCC 9150 / SARB42</strain>
    </source>
</reference>
<dbReference type="EMBL" id="CP000026">
    <property type="protein sequence ID" value="AAV79254.1"/>
    <property type="molecule type" value="Genomic_DNA"/>
</dbReference>
<feature type="transmembrane region" description="Helical" evidence="7">
    <location>
        <begin position="218"/>
        <end position="240"/>
    </location>
</feature>
<evidence type="ECO:0000256" key="5">
    <source>
        <dbReference type="ARBA" id="ARBA00022989"/>
    </source>
</evidence>
<dbReference type="KEGG" id="spt:SPA3443"/>
<feature type="transmembrane region" description="Helical" evidence="7">
    <location>
        <begin position="151"/>
        <end position="171"/>
    </location>
</feature>
<feature type="transmembrane region" description="Helical" evidence="7">
    <location>
        <begin position="83"/>
        <end position="100"/>
    </location>
</feature>
<gene>
    <name evidence="9" type="ordered locus">SPA3443</name>
    <name evidence="10" type="ORF">GNB70_002316</name>
</gene>
<dbReference type="SUPFAM" id="SSF103473">
    <property type="entry name" value="MFS general substrate transporter"/>
    <property type="match status" value="1"/>
</dbReference>
<feature type="transmembrane region" description="Helical" evidence="7">
    <location>
        <begin position="349"/>
        <end position="377"/>
    </location>
</feature>
<dbReference type="Gene3D" id="1.20.1250.20">
    <property type="entry name" value="MFS general substrate transporter like domains"/>
    <property type="match status" value="2"/>
</dbReference>
<dbReference type="Pfam" id="PF07690">
    <property type="entry name" value="MFS_1"/>
    <property type="match status" value="1"/>
</dbReference>
<feature type="transmembrane region" description="Helical" evidence="7">
    <location>
        <begin position="106"/>
        <end position="130"/>
    </location>
</feature>
<dbReference type="InterPro" id="IPR036259">
    <property type="entry name" value="MFS_trans_sf"/>
</dbReference>
<keyword evidence="5 7" id="KW-1133">Transmembrane helix</keyword>
<dbReference type="InterPro" id="IPR020846">
    <property type="entry name" value="MFS_dom"/>
</dbReference>
<dbReference type="PROSITE" id="PS50850">
    <property type="entry name" value="MFS"/>
    <property type="match status" value="1"/>
</dbReference>
<evidence type="ECO:0000313" key="9">
    <source>
        <dbReference type="EMBL" id="AAV79254.1"/>
    </source>
</evidence>
<evidence type="ECO:0000256" key="4">
    <source>
        <dbReference type="ARBA" id="ARBA00022692"/>
    </source>
</evidence>
<evidence type="ECO:0000256" key="7">
    <source>
        <dbReference type="SAM" id="Phobius"/>
    </source>
</evidence>
<dbReference type="CDD" id="cd06174">
    <property type="entry name" value="MFS"/>
    <property type="match status" value="1"/>
</dbReference>
<evidence type="ECO:0000256" key="3">
    <source>
        <dbReference type="ARBA" id="ARBA00022519"/>
    </source>
</evidence>
<feature type="transmembrane region" description="Helical" evidence="7">
    <location>
        <begin position="177"/>
        <end position="197"/>
    </location>
</feature>
<dbReference type="GO" id="GO:0005886">
    <property type="term" value="C:plasma membrane"/>
    <property type="evidence" value="ECO:0007669"/>
    <property type="project" value="UniProtKB-SubCell"/>
</dbReference>
<protein>
    <submittedName>
        <fullName evidence="10">MFS transporter</fullName>
    </submittedName>
</protein>
<sequence>MEHAEDKSIKRHNLIFFILLAVGGGTIFKAMYLREVFYYPWNEYFSLTNTQSGMLMSWLGFVGIISGAVSGIIVDRFKNPKSILTIAYLTMAALAIWQSFRPSYQAMFIIVGFMSLVGNGLFLVSMTKIARLLASDNEQGRYFGFLESGRGIAGTVLTLCAVAIVGLHGSSAVSIGFILRFDAAIYIIPGFTSYYLFPKGVSAIENAAPKKMSDLISLLKSVKLWLAAFIISCVIFVYQGGAYLVPYLSDAYGMTPDQTAVIGMIRAYFLAFIISPFAGLLADKIGSSLKVMASFFILGALITASFIFIPHDSRFLILLITLVLLLGALTFGMRGIMYAQVNEIRIPKVFTGTAMGILICIGFSPEAYVHLIFGYLLDTYKEFAYTLMFATIAVVLFAGALCSGLLYRINKKV</sequence>
<dbReference type="AlphaFoldDB" id="A0A0H2WTX3"/>
<comment type="subcellular location">
    <subcellularLocation>
        <location evidence="1">Cell inner membrane</location>
        <topology evidence="1">Multi-pass membrane protein</topology>
    </subcellularLocation>
</comment>
<dbReference type="HOGENOM" id="CLU_043790_0_0_6"/>
<keyword evidence="2" id="KW-1003">Cell membrane</keyword>
<evidence type="ECO:0000256" key="1">
    <source>
        <dbReference type="ARBA" id="ARBA00004429"/>
    </source>
</evidence>
<reference evidence="10" key="2">
    <citation type="journal article" date="2018" name="Genome Biol.">
        <title>SKESA: strategic k-mer extension for scrupulous assemblies.</title>
        <authorList>
            <person name="Souvorov A."/>
            <person name="Agarwala R."/>
            <person name="Lipman D.J."/>
        </authorList>
    </citation>
    <scope>NUCLEOTIDE SEQUENCE</scope>
    <source>
        <strain evidence="10">ATCC 9150</strain>
    </source>
</reference>
<keyword evidence="4 7" id="KW-0812">Transmembrane</keyword>
<dbReference type="GO" id="GO:0022857">
    <property type="term" value="F:transmembrane transporter activity"/>
    <property type="evidence" value="ECO:0007669"/>
    <property type="project" value="InterPro"/>
</dbReference>
<feature type="transmembrane region" description="Helical" evidence="7">
    <location>
        <begin position="315"/>
        <end position="337"/>
    </location>
</feature>
<feature type="domain" description="Major facilitator superfamily (MFS) profile" evidence="8">
    <location>
        <begin position="16"/>
        <end position="411"/>
    </location>
</feature>
<feature type="transmembrane region" description="Helical" evidence="7">
    <location>
        <begin position="289"/>
        <end position="309"/>
    </location>
</feature>
<feature type="transmembrane region" description="Helical" evidence="7">
    <location>
        <begin position="383"/>
        <end position="407"/>
    </location>
</feature>
<organism evidence="9 11">
    <name type="scientific">Salmonella paratyphi A (strain ATCC 9150 / SARB42)</name>
    <dbReference type="NCBI Taxonomy" id="295319"/>
    <lineage>
        <taxon>Bacteria</taxon>
        <taxon>Pseudomonadati</taxon>
        <taxon>Pseudomonadota</taxon>
        <taxon>Gammaproteobacteria</taxon>
        <taxon>Enterobacterales</taxon>
        <taxon>Enterobacteriaceae</taxon>
        <taxon>Salmonella</taxon>
    </lineage>
</organism>
<keyword evidence="6 7" id="KW-0472">Membrane</keyword>
<feature type="transmembrane region" description="Helical" evidence="7">
    <location>
        <begin position="260"/>
        <end position="282"/>
    </location>
</feature>
<reference evidence="10" key="3">
    <citation type="submission" date="2018-07" db="EMBL/GenBank/DDBJ databases">
        <authorList>
            <consortium name="NCBI Pathogen Detection Project"/>
        </authorList>
    </citation>
    <scope>NUCLEOTIDE SEQUENCE</scope>
    <source>
        <strain evidence="10">ATCC 9150</strain>
    </source>
</reference>
<evidence type="ECO:0000256" key="6">
    <source>
        <dbReference type="ARBA" id="ARBA00023136"/>
    </source>
</evidence>
<feature type="transmembrane region" description="Helical" evidence="7">
    <location>
        <begin position="12"/>
        <end position="33"/>
    </location>
</feature>